<dbReference type="GO" id="GO:0016287">
    <property type="term" value="F:glycerone-phosphate O-acyltransferase activity"/>
    <property type="evidence" value="ECO:0007669"/>
    <property type="project" value="TreeGrafter"/>
</dbReference>
<dbReference type="RefSeq" id="WP_142455176.1">
    <property type="nucleotide sequence ID" value="NZ_FXTP01000012.1"/>
</dbReference>
<dbReference type="InterPro" id="IPR052744">
    <property type="entry name" value="GPAT/DAPAT"/>
</dbReference>
<keyword evidence="1" id="KW-0812">Transmembrane</keyword>
<dbReference type="InterPro" id="IPR002123">
    <property type="entry name" value="Plipid/glycerol_acylTrfase"/>
</dbReference>
<evidence type="ECO:0000313" key="3">
    <source>
        <dbReference type="EMBL" id="SMO83030.1"/>
    </source>
</evidence>
<keyword evidence="1" id="KW-0472">Membrane</keyword>
<keyword evidence="1" id="KW-1133">Transmembrane helix</keyword>
<organism evidence="3 4">
    <name type="scientific">Gracilimonas mengyeensis</name>
    <dbReference type="NCBI Taxonomy" id="1302730"/>
    <lineage>
        <taxon>Bacteria</taxon>
        <taxon>Pseudomonadati</taxon>
        <taxon>Balneolota</taxon>
        <taxon>Balneolia</taxon>
        <taxon>Balneolales</taxon>
        <taxon>Balneolaceae</taxon>
        <taxon>Gracilimonas</taxon>
    </lineage>
</organism>
<feature type="transmembrane region" description="Helical" evidence="1">
    <location>
        <begin position="363"/>
        <end position="381"/>
    </location>
</feature>
<dbReference type="OrthoDB" id="9806008at2"/>
<protein>
    <submittedName>
        <fullName evidence="3">1-acyl-sn-glycerol-3-phosphate acyltransferase</fullName>
    </submittedName>
</protein>
<dbReference type="AlphaFoldDB" id="A0A521EIQ4"/>
<dbReference type="EMBL" id="FXTP01000012">
    <property type="protein sequence ID" value="SMO83030.1"/>
    <property type="molecule type" value="Genomic_DNA"/>
</dbReference>
<evidence type="ECO:0000256" key="1">
    <source>
        <dbReference type="SAM" id="Phobius"/>
    </source>
</evidence>
<feature type="transmembrane region" description="Helical" evidence="1">
    <location>
        <begin position="336"/>
        <end position="357"/>
    </location>
</feature>
<keyword evidence="4" id="KW-1185">Reference proteome</keyword>
<gene>
    <name evidence="3" type="ORF">SAMN06265219_11224</name>
</gene>
<dbReference type="Proteomes" id="UP000317557">
    <property type="component" value="Unassembled WGS sequence"/>
</dbReference>
<accession>A0A521EIQ4</accession>
<keyword evidence="3" id="KW-0012">Acyltransferase</keyword>
<sequence length="421" mass="48551">MRKNYLWYQLFRYPIVGGALRLYYKKLKVTGREYFPKNKPILFVPNHQNSFMDALLVVCTVRPFIYFLTRAEAFRPPLQGWFLGTLNMLPVYRVRDGFSSIQKNNAIFEECFRYYGRNDAVLIFPEANHNLKRRIRPLSKGFTRLAFGGEEYYDWELDLQIVPVGLNYTAHREPRNIAHVCYGKPIPVKKYHAEFKEDEKAATDRMKAEVSKAMKKLVFHAPNLDTYPVQKLLWEVLEPDDAVLTDPATSNKRIKQTRPHITEALKEEAKALTELAEKHDVDLRALAHPQSFSWKDALMLPVYGFSLANNAIPYQAVRHLTTKVIKDHAFDASIKFLTGVLLLPLFYLVMCGILALAGVEGSWLAAYFGVSVISAPAFIRAKEVFRLGSTQTLKKKKPQLFEDLTNRLETFRSLRHSIINE</sequence>
<dbReference type="SUPFAM" id="SSF69593">
    <property type="entry name" value="Glycerol-3-phosphate (1)-acyltransferase"/>
    <property type="match status" value="1"/>
</dbReference>
<name>A0A521EIQ4_9BACT</name>
<dbReference type="PANTHER" id="PTHR31605">
    <property type="entry name" value="GLYCEROL-3-PHOSPHATE O-ACYLTRANSFERASE 1"/>
    <property type="match status" value="1"/>
</dbReference>
<feature type="domain" description="Phospholipid/glycerol acyltransferase" evidence="2">
    <location>
        <begin position="41"/>
        <end position="169"/>
    </location>
</feature>
<dbReference type="GO" id="GO:0004366">
    <property type="term" value="F:glycerol-3-phosphate O-acyltransferase activity"/>
    <property type="evidence" value="ECO:0007669"/>
    <property type="project" value="TreeGrafter"/>
</dbReference>
<evidence type="ECO:0000313" key="4">
    <source>
        <dbReference type="Proteomes" id="UP000317557"/>
    </source>
</evidence>
<reference evidence="3 4" key="1">
    <citation type="submission" date="2017-05" db="EMBL/GenBank/DDBJ databases">
        <authorList>
            <person name="Varghese N."/>
            <person name="Submissions S."/>
        </authorList>
    </citation>
    <scope>NUCLEOTIDE SEQUENCE [LARGE SCALE GENOMIC DNA]</scope>
    <source>
        <strain evidence="3 4">DSM 21985</strain>
    </source>
</reference>
<dbReference type="PANTHER" id="PTHR31605:SF0">
    <property type="entry name" value="GLYCEROL-3-PHOSPHATE O-ACYLTRANSFERASE 1"/>
    <property type="match status" value="1"/>
</dbReference>
<dbReference type="SMART" id="SM00563">
    <property type="entry name" value="PlsC"/>
    <property type="match status" value="1"/>
</dbReference>
<evidence type="ECO:0000259" key="2">
    <source>
        <dbReference type="SMART" id="SM00563"/>
    </source>
</evidence>
<dbReference type="Pfam" id="PF01553">
    <property type="entry name" value="Acyltransferase"/>
    <property type="match status" value="1"/>
</dbReference>
<dbReference type="GO" id="GO:0008654">
    <property type="term" value="P:phospholipid biosynthetic process"/>
    <property type="evidence" value="ECO:0007669"/>
    <property type="project" value="TreeGrafter"/>
</dbReference>
<keyword evidence="3" id="KW-0808">Transferase</keyword>
<proteinExistence type="predicted"/>